<dbReference type="AlphaFoldDB" id="X1HZL5"/>
<gene>
    <name evidence="1" type="ORF">S03H2_42263</name>
</gene>
<dbReference type="EMBL" id="BARU01026297">
    <property type="protein sequence ID" value="GAH75581.1"/>
    <property type="molecule type" value="Genomic_DNA"/>
</dbReference>
<sequence length="31" mass="3783">MNRKELREMARFYMQELLERPEGLIKDDEAA</sequence>
<organism evidence="1">
    <name type="scientific">marine sediment metagenome</name>
    <dbReference type="NCBI Taxonomy" id="412755"/>
    <lineage>
        <taxon>unclassified sequences</taxon>
        <taxon>metagenomes</taxon>
        <taxon>ecological metagenomes</taxon>
    </lineage>
</organism>
<comment type="caution">
    <text evidence="1">The sequence shown here is derived from an EMBL/GenBank/DDBJ whole genome shotgun (WGS) entry which is preliminary data.</text>
</comment>
<protein>
    <submittedName>
        <fullName evidence="1">Uncharacterized protein</fullName>
    </submittedName>
</protein>
<proteinExistence type="predicted"/>
<accession>X1HZL5</accession>
<name>X1HZL5_9ZZZZ</name>
<evidence type="ECO:0000313" key="1">
    <source>
        <dbReference type="EMBL" id="GAH75581.1"/>
    </source>
</evidence>
<feature type="non-terminal residue" evidence="1">
    <location>
        <position position="31"/>
    </location>
</feature>
<reference evidence="1" key="1">
    <citation type="journal article" date="2014" name="Front. Microbiol.">
        <title>High frequency of phylogenetically diverse reductive dehalogenase-homologous genes in deep subseafloor sedimentary metagenomes.</title>
        <authorList>
            <person name="Kawai M."/>
            <person name="Futagami T."/>
            <person name="Toyoda A."/>
            <person name="Takaki Y."/>
            <person name="Nishi S."/>
            <person name="Hori S."/>
            <person name="Arai W."/>
            <person name="Tsubouchi T."/>
            <person name="Morono Y."/>
            <person name="Uchiyama I."/>
            <person name="Ito T."/>
            <person name="Fujiyama A."/>
            <person name="Inagaki F."/>
            <person name="Takami H."/>
        </authorList>
    </citation>
    <scope>NUCLEOTIDE SEQUENCE</scope>
    <source>
        <strain evidence="1">Expedition CK06-06</strain>
    </source>
</reference>